<dbReference type="EMBL" id="FCNP01000049">
    <property type="protein sequence ID" value="CVI63295.1"/>
    <property type="molecule type" value="Genomic_DNA"/>
</dbReference>
<gene>
    <name evidence="1" type="ORF">AGR7A_pAt20174</name>
</gene>
<sequence>MRYVFRHRPLTGSDLALRAAELVERTRTTEEFWDAHVKLMTRSPMSWCPCSSRPPPADLTALQLGSI</sequence>
<reference evidence="1" key="1">
    <citation type="submission" date="2016-01" db="EMBL/GenBank/DDBJ databases">
        <authorList>
            <person name="Regsiter A."/>
            <person name="william w."/>
        </authorList>
    </citation>
    <scope>NUCLEOTIDE SEQUENCE</scope>
    <source>
        <strain evidence="1">NCPPB 1641</strain>
    </source>
</reference>
<name>A0A1S7U939_9HYPH</name>
<accession>A0A1S7U939</accession>
<organism evidence="1 2">
    <name type="scientific">Agrobacterium deltaense NCPPB 1641</name>
    <dbReference type="NCBI Taxonomy" id="1183425"/>
    <lineage>
        <taxon>Bacteria</taxon>
        <taxon>Pseudomonadati</taxon>
        <taxon>Pseudomonadota</taxon>
        <taxon>Alphaproteobacteria</taxon>
        <taxon>Hyphomicrobiales</taxon>
        <taxon>Rhizobiaceae</taxon>
        <taxon>Rhizobium/Agrobacterium group</taxon>
        <taxon>Agrobacterium</taxon>
    </lineage>
</organism>
<protein>
    <submittedName>
        <fullName evidence="1">Uncharacterized protein</fullName>
    </submittedName>
</protein>
<dbReference type="AlphaFoldDB" id="A0A1S7U939"/>
<evidence type="ECO:0000313" key="2">
    <source>
        <dbReference type="Proteomes" id="UP000192140"/>
    </source>
</evidence>
<proteinExistence type="predicted"/>
<comment type="caution">
    <text evidence="1">The sequence shown here is derived from an EMBL/GenBank/DDBJ whole genome shotgun (WGS) entry which is preliminary data.</text>
</comment>
<keyword evidence="2" id="KW-1185">Reference proteome</keyword>
<evidence type="ECO:0000313" key="1">
    <source>
        <dbReference type="EMBL" id="CVI63295.1"/>
    </source>
</evidence>
<dbReference type="Proteomes" id="UP000192140">
    <property type="component" value="Unassembled WGS sequence"/>
</dbReference>